<protein>
    <recommendedName>
        <fullName evidence="6">Zn(2)-C6 fungal-type domain-containing protein</fullName>
    </recommendedName>
</protein>
<dbReference type="Proteomes" id="UP001498771">
    <property type="component" value="Unassembled WGS sequence"/>
</dbReference>
<evidence type="ECO:0000256" key="3">
    <source>
        <dbReference type="ARBA" id="ARBA00023163"/>
    </source>
</evidence>
<dbReference type="SMART" id="SM00066">
    <property type="entry name" value="GAL4"/>
    <property type="match status" value="1"/>
</dbReference>
<accession>A0ABR1FDC1</accession>
<evidence type="ECO:0000259" key="6">
    <source>
        <dbReference type="PROSITE" id="PS50048"/>
    </source>
</evidence>
<feature type="region of interest" description="Disordered" evidence="5">
    <location>
        <begin position="114"/>
        <end position="178"/>
    </location>
</feature>
<dbReference type="PANTHER" id="PTHR47424:SF14">
    <property type="entry name" value="ZINC FINGER PROTEIN GRT1"/>
    <property type="match status" value="1"/>
</dbReference>
<dbReference type="InterPro" id="IPR007219">
    <property type="entry name" value="XnlR_reg_dom"/>
</dbReference>
<dbReference type="CDD" id="cd00067">
    <property type="entry name" value="GAL4"/>
    <property type="match status" value="1"/>
</dbReference>
<keyword evidence="3" id="KW-0804">Transcription</keyword>
<dbReference type="SUPFAM" id="SSF57701">
    <property type="entry name" value="Zn2/Cys6 DNA-binding domain"/>
    <property type="match status" value="1"/>
</dbReference>
<dbReference type="Pfam" id="PF04082">
    <property type="entry name" value="Fungal_trans"/>
    <property type="match status" value="1"/>
</dbReference>
<feature type="domain" description="Zn(2)-C6 fungal-type" evidence="6">
    <location>
        <begin position="56"/>
        <end position="86"/>
    </location>
</feature>
<dbReference type="Pfam" id="PF00172">
    <property type="entry name" value="Zn_clus"/>
    <property type="match status" value="1"/>
</dbReference>
<dbReference type="GeneID" id="90040755"/>
<dbReference type="PROSITE" id="PS50048">
    <property type="entry name" value="ZN2_CY6_FUNGAL_2"/>
    <property type="match status" value="1"/>
</dbReference>
<reference evidence="7 8" key="1">
    <citation type="submission" date="2024-03" db="EMBL/GenBank/DDBJ databases">
        <title>Genome-scale model development and genomic sequencing of the oleaginous clade Lipomyces.</title>
        <authorList>
            <consortium name="Lawrence Berkeley National Laboratory"/>
            <person name="Czajka J.J."/>
            <person name="Han Y."/>
            <person name="Kim J."/>
            <person name="Mondo S.J."/>
            <person name="Hofstad B.A."/>
            <person name="Robles A."/>
            <person name="Haridas S."/>
            <person name="Riley R."/>
            <person name="LaButti K."/>
            <person name="Pangilinan J."/>
            <person name="Andreopoulos W."/>
            <person name="Lipzen A."/>
            <person name="Yan J."/>
            <person name="Wang M."/>
            <person name="Ng V."/>
            <person name="Grigoriev I.V."/>
            <person name="Spatafora J.W."/>
            <person name="Magnuson J.K."/>
            <person name="Baker S.E."/>
            <person name="Pomraning K.R."/>
        </authorList>
    </citation>
    <scope>NUCLEOTIDE SEQUENCE [LARGE SCALE GENOMIC DNA]</scope>
    <source>
        <strain evidence="7 8">Phaff 52-87</strain>
    </source>
</reference>
<keyword evidence="4" id="KW-0539">Nucleus</keyword>
<feature type="compositionally biased region" description="Low complexity" evidence="5">
    <location>
        <begin position="158"/>
        <end position="171"/>
    </location>
</feature>
<comment type="caution">
    <text evidence="7">The sequence shown here is derived from an EMBL/GenBank/DDBJ whole genome shotgun (WGS) entry which is preliminary data.</text>
</comment>
<dbReference type="Gene3D" id="4.10.240.10">
    <property type="entry name" value="Zn(2)-C6 fungal-type DNA-binding domain"/>
    <property type="match status" value="1"/>
</dbReference>
<keyword evidence="8" id="KW-1185">Reference proteome</keyword>
<organism evidence="7 8">
    <name type="scientific">Myxozyma melibiosi</name>
    <dbReference type="NCBI Taxonomy" id="54550"/>
    <lineage>
        <taxon>Eukaryota</taxon>
        <taxon>Fungi</taxon>
        <taxon>Dikarya</taxon>
        <taxon>Ascomycota</taxon>
        <taxon>Saccharomycotina</taxon>
        <taxon>Lipomycetes</taxon>
        <taxon>Lipomycetales</taxon>
        <taxon>Lipomycetaceae</taxon>
        <taxon>Myxozyma</taxon>
    </lineage>
</organism>
<dbReference type="RefSeq" id="XP_064770211.1">
    <property type="nucleotide sequence ID" value="XM_064915243.1"/>
</dbReference>
<evidence type="ECO:0000313" key="7">
    <source>
        <dbReference type="EMBL" id="KAK7207178.1"/>
    </source>
</evidence>
<dbReference type="SMART" id="SM00906">
    <property type="entry name" value="Fungal_trans"/>
    <property type="match status" value="1"/>
</dbReference>
<dbReference type="InterPro" id="IPR001138">
    <property type="entry name" value="Zn2Cys6_DnaBD"/>
</dbReference>
<dbReference type="InterPro" id="IPR051127">
    <property type="entry name" value="Fungal_SecMet_Regulators"/>
</dbReference>
<dbReference type="PROSITE" id="PS00463">
    <property type="entry name" value="ZN2_CY6_FUNGAL_1"/>
    <property type="match status" value="1"/>
</dbReference>
<gene>
    <name evidence="7" type="ORF">BZA70DRAFT_5922</name>
</gene>
<keyword evidence="1" id="KW-0479">Metal-binding</keyword>
<evidence type="ECO:0000256" key="4">
    <source>
        <dbReference type="ARBA" id="ARBA00023242"/>
    </source>
</evidence>
<sequence length="802" mass="87552">MAERRDRKCRLLVAFAASTLPSSTLSAHLRIHTDAFSSSQPASPIPEYPRLRTRRACHICRRRKVKCNGASPSCEQCLLRGAKCFYKDDAPESTSNDSATGAHNLSNSISIGDLNNGSSGLGNRGTSPLSNDAKRRKTDPSPRPPTRTITGVDHSGGSVSSASADPLASDSNNTIGNSPMHNSVYSGITAVNPGIESFIYYGPAASFSFIQHIHQAMNSGSMEMGGMGDVPEGIKAYGFRDLFLGGNSDPTSQGSATRNGIKFLDPASATKFVDNYYRTLAFIMPVYPRAYIDSVVDLTYRSTSPISNAEPGMLGVLATGASLEGEIEWSQMLYDRAMDILQATSDVISTDRVKVLLLLSHLQAMNGKINTSYTLSGQAVRLAYSCGLHREFPSLSAYSSDGSTSSQDRRTTLWALYSFERLLAILIGRPSAFNDAELDIALPEVDFLKYMSHLAKISVKCTSLIYGPKNKSVLSIWDSAKLIDEELVAFRDSLPPALRFEDFGKPGVVLHADAFAMGSHFYLFKTLTFRPFLLIDSLLRKEDRLHSMQGLTSPPQSSDREFLPEACHRAVEAGRGLLLLLARAYSSDPMLAKMRFNSIFLQTACAILLFDVLRDPTRRDEVMTNFEIINIALECYRLMKTDVGVQSGLKLIEQVQERAKQAFEMANAARRETPMSAGSRDLFDSPADQFGKSPVAPPMPGMTGTDALQPPDTQHADLYGSTHPNQGPTAALVSEDDLNAALTGDDGMIGSDAGEYKVKSEKTNGLAGGDDELRLDNMQFWEHWDEGFDWLKSGFMLPSADK</sequence>
<keyword evidence="2" id="KW-0805">Transcription regulation</keyword>
<dbReference type="EMBL" id="JBBJBU010000001">
    <property type="protein sequence ID" value="KAK7207178.1"/>
    <property type="molecule type" value="Genomic_DNA"/>
</dbReference>
<dbReference type="InterPro" id="IPR036864">
    <property type="entry name" value="Zn2-C6_fun-type_DNA-bd_sf"/>
</dbReference>
<evidence type="ECO:0000313" key="8">
    <source>
        <dbReference type="Proteomes" id="UP001498771"/>
    </source>
</evidence>
<dbReference type="CDD" id="cd12148">
    <property type="entry name" value="fungal_TF_MHR"/>
    <property type="match status" value="1"/>
</dbReference>
<proteinExistence type="predicted"/>
<evidence type="ECO:0000256" key="1">
    <source>
        <dbReference type="ARBA" id="ARBA00022723"/>
    </source>
</evidence>
<name>A0ABR1FDC1_9ASCO</name>
<evidence type="ECO:0000256" key="2">
    <source>
        <dbReference type="ARBA" id="ARBA00023015"/>
    </source>
</evidence>
<dbReference type="PANTHER" id="PTHR47424">
    <property type="entry name" value="REGULATORY PROTEIN GAL4"/>
    <property type="match status" value="1"/>
</dbReference>
<evidence type="ECO:0000256" key="5">
    <source>
        <dbReference type="SAM" id="MobiDB-lite"/>
    </source>
</evidence>